<dbReference type="RefSeq" id="WP_154494780.1">
    <property type="nucleotide sequence ID" value="NZ_VUMU01000001.1"/>
</dbReference>
<evidence type="ECO:0000256" key="2">
    <source>
        <dbReference type="ARBA" id="ARBA00022475"/>
    </source>
</evidence>
<dbReference type="CDD" id="cd13124">
    <property type="entry name" value="MATE_SpoVB_like"/>
    <property type="match status" value="1"/>
</dbReference>
<proteinExistence type="predicted"/>
<feature type="transmembrane region" description="Helical" evidence="8">
    <location>
        <begin position="52"/>
        <end position="74"/>
    </location>
</feature>
<reference evidence="9 10" key="1">
    <citation type="submission" date="2019-08" db="EMBL/GenBank/DDBJ databases">
        <title>In-depth cultivation of the pig gut microbiome towards novel bacterial diversity and tailored functional studies.</title>
        <authorList>
            <person name="Wylensek D."/>
            <person name="Hitch T.C.A."/>
            <person name="Clavel T."/>
        </authorList>
    </citation>
    <scope>NUCLEOTIDE SEQUENCE [LARGE SCALE GENOMIC DNA]</scope>
    <source>
        <strain evidence="9 10">WCA3-601-WT-6H</strain>
    </source>
</reference>
<dbReference type="GO" id="GO:0008360">
    <property type="term" value="P:regulation of cell shape"/>
    <property type="evidence" value="ECO:0007669"/>
    <property type="project" value="UniProtKB-KW"/>
</dbReference>
<evidence type="ECO:0000256" key="6">
    <source>
        <dbReference type="ARBA" id="ARBA00022989"/>
    </source>
</evidence>
<dbReference type="EMBL" id="VUMU01000001">
    <property type="protein sequence ID" value="MST56669.1"/>
    <property type="molecule type" value="Genomic_DNA"/>
</dbReference>
<evidence type="ECO:0000256" key="3">
    <source>
        <dbReference type="ARBA" id="ARBA00022692"/>
    </source>
</evidence>
<feature type="transmembrane region" description="Helical" evidence="8">
    <location>
        <begin position="382"/>
        <end position="403"/>
    </location>
</feature>
<comment type="subcellular location">
    <subcellularLocation>
        <location evidence="1">Cell membrane</location>
        <topology evidence="1">Multi-pass membrane protein</topology>
    </subcellularLocation>
</comment>
<feature type="transmembrane region" description="Helical" evidence="8">
    <location>
        <begin position="506"/>
        <end position="526"/>
    </location>
</feature>
<feature type="transmembrane region" description="Helical" evidence="8">
    <location>
        <begin position="161"/>
        <end position="180"/>
    </location>
</feature>
<evidence type="ECO:0000256" key="1">
    <source>
        <dbReference type="ARBA" id="ARBA00004651"/>
    </source>
</evidence>
<feature type="transmembrane region" description="Helical" evidence="8">
    <location>
        <begin position="342"/>
        <end position="362"/>
    </location>
</feature>
<dbReference type="GO" id="GO:0005886">
    <property type="term" value="C:plasma membrane"/>
    <property type="evidence" value="ECO:0007669"/>
    <property type="project" value="UniProtKB-SubCell"/>
</dbReference>
<feature type="transmembrane region" description="Helical" evidence="8">
    <location>
        <begin position="12"/>
        <end position="32"/>
    </location>
</feature>
<keyword evidence="7 8" id="KW-0472">Membrane</keyword>
<gene>
    <name evidence="9" type="ORF">FYJ59_00120</name>
</gene>
<feature type="transmembrane region" description="Helical" evidence="8">
    <location>
        <begin position="441"/>
        <end position="460"/>
    </location>
</feature>
<feature type="transmembrane region" description="Helical" evidence="8">
    <location>
        <begin position="308"/>
        <end position="330"/>
    </location>
</feature>
<evidence type="ECO:0000256" key="7">
    <source>
        <dbReference type="ARBA" id="ARBA00023136"/>
    </source>
</evidence>
<sequence>MADKNSSKNNFIMQAGILAAAGIISRIIGLLYRGPLQSVIGNLGLGYYQSAYNYYTIILLISSYSIPSAISKAIAQKLGEKEYRNAHRLFHGAMIYVLVVGGIASLFLFFGAGLFVSGAAVTVLRTFAPTIFVYGILGVLRGYFQAHKSMAQTSVSQILEQIANAVVSVGAAYLLIQMFMGTMEVPADQAGQVMRATYGAVGSALGTGVGVLVALLFMAGVYALNRGMILRRVQRDRHEHVDSYGQIFKTITLVVTPFILSTAVYNLSSTVNNSIYTKWYPSLRNLDTVSIYEKYGIFSGQSLTMSNIPIAFASAMASAMIPSVAQLMAARDVKGAREKIGLAVKTTMVISIPCAVGLFVLAKPVISLLFTNKTAEELNLAAALLMTLSLSVIFYALSTLNSSILQGLGKVNTPIINAGISLVVQTVAAVLLLMFTSLDLYSIAIANTLYSGMMCVLNQWAVRRAVGYRQEIVKTFVIPVFASAFMGAAAWAIYEGLYMVTKSMRISVIPAIVIAAVVYFVMLILMRGITEQELRNFPKGYLLVKVAKKCRLLR</sequence>
<dbReference type="PANTHER" id="PTHR30250">
    <property type="entry name" value="PST FAMILY PREDICTED COLANIC ACID TRANSPORTER"/>
    <property type="match status" value="1"/>
</dbReference>
<feature type="transmembrane region" description="Helical" evidence="8">
    <location>
        <begin position="200"/>
        <end position="225"/>
    </location>
</feature>
<keyword evidence="10" id="KW-1185">Reference proteome</keyword>
<dbReference type="InterPro" id="IPR004268">
    <property type="entry name" value="MurJ"/>
</dbReference>
<feature type="transmembrane region" description="Helical" evidence="8">
    <location>
        <begin position="122"/>
        <end position="140"/>
    </location>
</feature>
<accession>A0A6L5YEM6</accession>
<comment type="caution">
    <text evidence="9">The sequence shown here is derived from an EMBL/GenBank/DDBJ whole genome shotgun (WGS) entry which is preliminary data.</text>
</comment>
<dbReference type="Pfam" id="PF03023">
    <property type="entry name" value="MurJ"/>
    <property type="match status" value="1"/>
</dbReference>
<keyword evidence="4" id="KW-0133">Cell shape</keyword>
<evidence type="ECO:0000313" key="10">
    <source>
        <dbReference type="Proteomes" id="UP000476055"/>
    </source>
</evidence>
<feature type="transmembrane region" description="Helical" evidence="8">
    <location>
        <begin position="246"/>
        <end position="267"/>
    </location>
</feature>
<evidence type="ECO:0000313" key="9">
    <source>
        <dbReference type="EMBL" id="MST56669.1"/>
    </source>
</evidence>
<feature type="transmembrane region" description="Helical" evidence="8">
    <location>
        <begin position="415"/>
        <end position="435"/>
    </location>
</feature>
<feature type="transmembrane region" description="Helical" evidence="8">
    <location>
        <begin position="95"/>
        <end position="116"/>
    </location>
</feature>
<dbReference type="PANTHER" id="PTHR30250:SF21">
    <property type="entry name" value="LIPID II FLIPPASE MURJ"/>
    <property type="match status" value="1"/>
</dbReference>
<organism evidence="9 10">
    <name type="scientific">Waltera intestinalis</name>
    <dbReference type="NCBI Taxonomy" id="2606635"/>
    <lineage>
        <taxon>Bacteria</taxon>
        <taxon>Bacillati</taxon>
        <taxon>Bacillota</taxon>
        <taxon>Clostridia</taxon>
        <taxon>Lachnospirales</taxon>
        <taxon>Lachnospiraceae</taxon>
        <taxon>Waltera</taxon>
    </lineage>
</organism>
<dbReference type="Proteomes" id="UP000476055">
    <property type="component" value="Unassembled WGS sequence"/>
</dbReference>
<name>A0A6L5YEM6_9FIRM</name>
<dbReference type="InterPro" id="IPR050833">
    <property type="entry name" value="Poly_Biosynth_Transport"/>
</dbReference>
<keyword evidence="6 8" id="KW-1133">Transmembrane helix</keyword>
<dbReference type="InterPro" id="IPR024923">
    <property type="entry name" value="PG_synth_SpoVB"/>
</dbReference>
<keyword evidence="3 8" id="KW-0812">Transmembrane</keyword>
<keyword evidence="2" id="KW-1003">Cell membrane</keyword>
<dbReference type="AlphaFoldDB" id="A0A6L5YEM6"/>
<evidence type="ECO:0000256" key="5">
    <source>
        <dbReference type="ARBA" id="ARBA00022984"/>
    </source>
</evidence>
<protein>
    <submittedName>
        <fullName evidence="9">Polysaccharide biosynthesis protein</fullName>
    </submittedName>
</protein>
<dbReference type="PIRSF" id="PIRSF038958">
    <property type="entry name" value="PG_synth_SpoVB"/>
    <property type="match status" value="1"/>
</dbReference>
<keyword evidence="5" id="KW-0573">Peptidoglycan synthesis</keyword>
<evidence type="ECO:0000256" key="4">
    <source>
        <dbReference type="ARBA" id="ARBA00022960"/>
    </source>
</evidence>
<feature type="transmembrane region" description="Helical" evidence="8">
    <location>
        <begin position="472"/>
        <end position="494"/>
    </location>
</feature>
<dbReference type="GO" id="GO:0009252">
    <property type="term" value="P:peptidoglycan biosynthetic process"/>
    <property type="evidence" value="ECO:0007669"/>
    <property type="project" value="UniProtKB-KW"/>
</dbReference>
<evidence type="ECO:0000256" key="8">
    <source>
        <dbReference type="SAM" id="Phobius"/>
    </source>
</evidence>